<evidence type="ECO:0000313" key="2">
    <source>
        <dbReference type="Proteomes" id="UP001222087"/>
    </source>
</evidence>
<accession>A0ABY8AWR1</accession>
<dbReference type="EMBL" id="CP119078">
    <property type="protein sequence ID" value="WED44621.1"/>
    <property type="molecule type" value="Genomic_DNA"/>
</dbReference>
<dbReference type="InterPro" id="IPR052552">
    <property type="entry name" value="YeaO-like"/>
</dbReference>
<evidence type="ECO:0000313" key="1">
    <source>
        <dbReference type="EMBL" id="WED44621.1"/>
    </source>
</evidence>
<dbReference type="Proteomes" id="UP001222087">
    <property type="component" value="Chromosome"/>
</dbReference>
<keyword evidence="2" id="KW-1185">Reference proteome</keyword>
<reference evidence="1 2" key="1">
    <citation type="submission" date="2023-02" db="EMBL/GenBank/DDBJ databases">
        <title>Genome Sequence of L. cardiaca H63T.</title>
        <authorList>
            <person name="Lopez A.E."/>
            <person name="Cianciotto N.P."/>
        </authorList>
    </citation>
    <scope>NUCLEOTIDE SEQUENCE [LARGE SCALE GENOMIC DNA]</scope>
    <source>
        <strain evidence="1 2">H63</strain>
    </source>
</reference>
<dbReference type="RefSeq" id="WP_275090442.1">
    <property type="nucleotide sequence ID" value="NZ_CP119078.1"/>
</dbReference>
<dbReference type="PANTHER" id="PTHR36849">
    <property type="entry name" value="CYTOPLASMIC PROTEIN-RELATED"/>
    <property type="match status" value="1"/>
</dbReference>
<proteinExistence type="predicted"/>
<organism evidence="1 2">
    <name type="scientific">Legionella cardiaca</name>
    <dbReference type="NCBI Taxonomy" id="1071983"/>
    <lineage>
        <taxon>Bacteria</taxon>
        <taxon>Pseudomonadati</taxon>
        <taxon>Pseudomonadota</taxon>
        <taxon>Gammaproteobacteria</taxon>
        <taxon>Legionellales</taxon>
        <taxon>Legionellaceae</taxon>
        <taxon>Legionella</taxon>
    </lineage>
</organism>
<protein>
    <submittedName>
        <fullName evidence="1">DUF488 family protein</fullName>
    </submittedName>
</protein>
<dbReference type="PANTHER" id="PTHR36849:SF1">
    <property type="entry name" value="CYTOPLASMIC PROTEIN"/>
    <property type="match status" value="1"/>
</dbReference>
<dbReference type="Pfam" id="PF22752">
    <property type="entry name" value="DUF488-N3i"/>
    <property type="match status" value="1"/>
</dbReference>
<gene>
    <name evidence="1" type="ORF">PXX05_01470</name>
</gene>
<sequence length="128" mass="15054">MSHAKIAICRVYTPPSHKEGIWILVDRLWPRGLKKTSLDVDLWLKEISPSPTLRKWFNHDPEKWDEFARRYVHELKDKPELIEQVLEKAKKKPVTLFYAAKDTHHNHALVLQAVLQAWPSSPELKSKK</sequence>
<name>A0ABY8AWR1_9GAMM</name>